<gene>
    <name evidence="2" type="ORF">E5S67_06268</name>
</gene>
<accession>A0ABX2D7D9</accession>
<evidence type="ECO:0000313" key="2">
    <source>
        <dbReference type="EMBL" id="NQE38483.1"/>
    </source>
</evidence>
<dbReference type="SUPFAM" id="SSF47413">
    <property type="entry name" value="lambda repressor-like DNA-binding domains"/>
    <property type="match status" value="1"/>
</dbReference>
<comment type="caution">
    <text evidence="2">The sequence shown here is derived from an EMBL/GenBank/DDBJ whole genome shotgun (WGS) entry which is preliminary data.</text>
</comment>
<reference evidence="2 3" key="1">
    <citation type="journal article" date="2020" name="Sci. Rep.">
        <title>A novel cyanobacterial geosmin producer, revising GeoA distribution and dispersion patterns in Bacteria.</title>
        <authorList>
            <person name="Churro C."/>
            <person name="Semedo-Aguiar A.P."/>
            <person name="Silva A.D."/>
            <person name="Pereira-Leal J.B."/>
            <person name="Leite R.B."/>
        </authorList>
    </citation>
    <scope>NUCLEOTIDE SEQUENCE [LARGE SCALE GENOMIC DNA]</scope>
    <source>
        <strain evidence="2 3">IPMA8</strain>
    </source>
</reference>
<dbReference type="Pfam" id="PF01381">
    <property type="entry name" value="HTH_3"/>
    <property type="match status" value="1"/>
</dbReference>
<dbReference type="Proteomes" id="UP000702425">
    <property type="component" value="Unassembled WGS sequence"/>
</dbReference>
<dbReference type="RefSeq" id="WP_172193215.1">
    <property type="nucleotide sequence ID" value="NZ_CAWPPK010000150.1"/>
</dbReference>
<evidence type="ECO:0000259" key="1">
    <source>
        <dbReference type="Pfam" id="PF01381"/>
    </source>
</evidence>
<keyword evidence="3" id="KW-1185">Reference proteome</keyword>
<sequence length="61" mass="6830">MGKINVSKAIELYESGMSQKEVAETLGVSQEGISRAFRKLGYVSREKGNCSTPLTRERDRH</sequence>
<dbReference type="EMBL" id="SRRZ01000233">
    <property type="protein sequence ID" value="NQE38483.1"/>
    <property type="molecule type" value="Genomic_DNA"/>
</dbReference>
<proteinExistence type="predicted"/>
<dbReference type="Gene3D" id="1.10.10.60">
    <property type="entry name" value="Homeodomain-like"/>
    <property type="match status" value="1"/>
</dbReference>
<name>A0ABX2D7D9_9CYAN</name>
<feature type="domain" description="HTH cro/C1-type" evidence="1">
    <location>
        <begin position="14"/>
        <end position="38"/>
    </location>
</feature>
<dbReference type="InterPro" id="IPR001387">
    <property type="entry name" value="Cro/C1-type_HTH"/>
</dbReference>
<protein>
    <recommendedName>
        <fullName evidence="1">HTH cro/C1-type domain-containing protein</fullName>
    </recommendedName>
</protein>
<organism evidence="2 3">
    <name type="scientific">Microcoleus asticus IPMA8</name>
    <dbReference type="NCBI Taxonomy" id="2563858"/>
    <lineage>
        <taxon>Bacteria</taxon>
        <taxon>Bacillati</taxon>
        <taxon>Cyanobacteriota</taxon>
        <taxon>Cyanophyceae</taxon>
        <taxon>Oscillatoriophycideae</taxon>
        <taxon>Oscillatoriales</taxon>
        <taxon>Microcoleaceae</taxon>
        <taxon>Microcoleus</taxon>
        <taxon>Microcoleus asticus</taxon>
    </lineage>
</organism>
<dbReference type="InterPro" id="IPR010982">
    <property type="entry name" value="Lambda_DNA-bd_dom_sf"/>
</dbReference>
<evidence type="ECO:0000313" key="3">
    <source>
        <dbReference type="Proteomes" id="UP000702425"/>
    </source>
</evidence>